<keyword evidence="4 12" id="KW-0812">Transmembrane</keyword>
<dbReference type="CDD" id="cd04052">
    <property type="entry name" value="C2B_Tricalbin-like"/>
    <property type="match status" value="1"/>
</dbReference>
<dbReference type="CDD" id="cd21678">
    <property type="entry name" value="SMP_TCB"/>
    <property type="match status" value="1"/>
</dbReference>
<keyword evidence="7 12" id="KW-1133">Transmembrane helix</keyword>
<dbReference type="Pfam" id="PF00168">
    <property type="entry name" value="C2"/>
    <property type="match status" value="5"/>
</dbReference>
<keyword evidence="16" id="KW-1185">Reference proteome</keyword>
<feature type="compositionally biased region" description="Low complexity" evidence="11">
    <location>
        <begin position="1537"/>
        <end position="1551"/>
    </location>
</feature>
<evidence type="ECO:0000256" key="8">
    <source>
        <dbReference type="ARBA" id="ARBA00023055"/>
    </source>
</evidence>
<evidence type="ECO:0000259" key="13">
    <source>
        <dbReference type="PROSITE" id="PS50004"/>
    </source>
</evidence>
<dbReference type="InterPro" id="IPR037756">
    <property type="entry name" value="C2D_Tricalbin"/>
</dbReference>
<dbReference type="GO" id="GO:0008289">
    <property type="term" value="F:lipid binding"/>
    <property type="evidence" value="ECO:0007669"/>
    <property type="project" value="UniProtKB-KW"/>
</dbReference>
<dbReference type="CDD" id="cd00030">
    <property type="entry name" value="C2"/>
    <property type="match status" value="1"/>
</dbReference>
<dbReference type="EMBL" id="KV700125">
    <property type="protein sequence ID" value="OCF34493.1"/>
    <property type="molecule type" value="Genomic_DNA"/>
</dbReference>
<dbReference type="Proteomes" id="UP000092666">
    <property type="component" value="Unassembled WGS sequence"/>
</dbReference>
<keyword evidence="2" id="KW-0813">Transport</keyword>
<dbReference type="Pfam" id="PF25669">
    <property type="entry name" value="SMP_MUG190-like"/>
    <property type="match status" value="1"/>
</dbReference>
<name>A0A1B9GTY3_9TREE</name>
<dbReference type="SUPFAM" id="SSF49562">
    <property type="entry name" value="C2 domain (Calcium/lipid-binding domain, CaLB)"/>
    <property type="match status" value="5"/>
</dbReference>
<keyword evidence="9" id="KW-0446">Lipid-binding</keyword>
<dbReference type="InterPro" id="IPR035892">
    <property type="entry name" value="C2_domain_sf"/>
</dbReference>
<dbReference type="InterPro" id="IPR031468">
    <property type="entry name" value="SMP_LBD"/>
</dbReference>
<proteinExistence type="predicted"/>
<dbReference type="InterPro" id="IPR017147">
    <property type="entry name" value="Tricalbin"/>
</dbReference>
<dbReference type="GO" id="GO:0005789">
    <property type="term" value="C:endoplasmic reticulum membrane"/>
    <property type="evidence" value="ECO:0007669"/>
    <property type="project" value="UniProtKB-SubCell"/>
</dbReference>
<organism evidence="15 16">
    <name type="scientific">Kwoniella heveanensis BCC8398</name>
    <dbReference type="NCBI Taxonomy" id="1296120"/>
    <lineage>
        <taxon>Eukaryota</taxon>
        <taxon>Fungi</taxon>
        <taxon>Dikarya</taxon>
        <taxon>Basidiomycota</taxon>
        <taxon>Agaricomycotina</taxon>
        <taxon>Tremellomycetes</taxon>
        <taxon>Tremellales</taxon>
        <taxon>Cryptococcaceae</taxon>
        <taxon>Kwoniella</taxon>
    </lineage>
</organism>
<feature type="domain" description="C2" evidence="13">
    <location>
        <begin position="1399"/>
        <end position="1511"/>
    </location>
</feature>
<feature type="compositionally biased region" description="Polar residues" evidence="11">
    <location>
        <begin position="946"/>
        <end position="966"/>
    </location>
</feature>
<evidence type="ECO:0000256" key="10">
    <source>
        <dbReference type="ARBA" id="ARBA00023136"/>
    </source>
</evidence>
<keyword evidence="5" id="KW-0677">Repeat</keyword>
<keyword evidence="6" id="KW-0256">Endoplasmic reticulum</keyword>
<gene>
    <name evidence="15" type="ORF">I316_04008</name>
</gene>
<dbReference type="InterPro" id="IPR056910">
    <property type="entry name" value="TCB1-3_C2"/>
</dbReference>
<dbReference type="STRING" id="1296120.A0A1B9GTY3"/>
<accession>A0A1B9GTY3</accession>
<dbReference type="PIRSF" id="PIRSF037232">
    <property type="entry name" value="Tricalbin"/>
    <property type="match status" value="1"/>
</dbReference>
<feature type="domain" description="C2" evidence="13">
    <location>
        <begin position="465"/>
        <end position="584"/>
    </location>
</feature>
<dbReference type="CDD" id="cd04044">
    <property type="entry name" value="C2A_Tricalbin-like"/>
    <property type="match status" value="1"/>
</dbReference>
<reference evidence="15 16" key="1">
    <citation type="submission" date="2013-07" db="EMBL/GenBank/DDBJ databases">
        <title>The Genome Sequence of Cryptococcus heveanensis BCC8398.</title>
        <authorList>
            <consortium name="The Broad Institute Genome Sequencing Platform"/>
            <person name="Cuomo C."/>
            <person name="Litvintseva A."/>
            <person name="Chen Y."/>
            <person name="Heitman J."/>
            <person name="Sun S."/>
            <person name="Springer D."/>
            <person name="Dromer F."/>
            <person name="Young S.K."/>
            <person name="Zeng Q."/>
            <person name="Gargeya S."/>
            <person name="Fitzgerald M."/>
            <person name="Abouelleil A."/>
            <person name="Alvarado L."/>
            <person name="Berlin A.M."/>
            <person name="Chapman S.B."/>
            <person name="Dewar J."/>
            <person name="Goldberg J."/>
            <person name="Griggs A."/>
            <person name="Gujja S."/>
            <person name="Hansen M."/>
            <person name="Howarth C."/>
            <person name="Imamovic A."/>
            <person name="Larimer J."/>
            <person name="McCowan C."/>
            <person name="Murphy C."/>
            <person name="Pearson M."/>
            <person name="Priest M."/>
            <person name="Roberts A."/>
            <person name="Saif S."/>
            <person name="Shea T."/>
            <person name="Sykes S."/>
            <person name="Wortman J."/>
            <person name="Nusbaum C."/>
            <person name="Birren B."/>
        </authorList>
    </citation>
    <scope>NUCLEOTIDE SEQUENCE [LARGE SCALE GENOMIC DNA]</scope>
    <source>
        <strain evidence="15 16">BCC8398</strain>
    </source>
</reference>
<dbReference type="GO" id="GO:0006869">
    <property type="term" value="P:lipid transport"/>
    <property type="evidence" value="ECO:0007669"/>
    <property type="project" value="UniProtKB-KW"/>
</dbReference>
<dbReference type="SMART" id="SM00239">
    <property type="entry name" value="C2"/>
    <property type="match status" value="5"/>
</dbReference>
<evidence type="ECO:0000256" key="2">
    <source>
        <dbReference type="ARBA" id="ARBA00022448"/>
    </source>
</evidence>
<dbReference type="InterPro" id="IPR052455">
    <property type="entry name" value="Tricalbin_domain"/>
</dbReference>
<dbReference type="PANTHER" id="PTHR46980">
    <property type="entry name" value="TRICALBIN-1-RELATED"/>
    <property type="match status" value="1"/>
</dbReference>
<comment type="subcellular location">
    <subcellularLocation>
        <location evidence="1">Endoplasmic reticulum membrane</location>
    </subcellularLocation>
</comment>
<evidence type="ECO:0000313" key="15">
    <source>
        <dbReference type="EMBL" id="OCF34493.1"/>
    </source>
</evidence>
<protein>
    <submittedName>
        <fullName evidence="15">Transmembrane protein</fullName>
    </submittedName>
</protein>
<reference evidence="16" key="2">
    <citation type="submission" date="2013-12" db="EMBL/GenBank/DDBJ databases">
        <title>Evolution of pathogenesis and genome organization in the Tremellales.</title>
        <authorList>
            <person name="Cuomo C."/>
            <person name="Litvintseva A."/>
            <person name="Heitman J."/>
            <person name="Chen Y."/>
            <person name="Sun S."/>
            <person name="Springer D."/>
            <person name="Dromer F."/>
            <person name="Young S."/>
            <person name="Zeng Q."/>
            <person name="Chapman S."/>
            <person name="Gujja S."/>
            <person name="Saif S."/>
            <person name="Birren B."/>
        </authorList>
    </citation>
    <scope>NUCLEOTIDE SEQUENCE [LARGE SCALE GENOMIC DNA]</scope>
    <source>
        <strain evidence="16">BCC8398</strain>
    </source>
</reference>
<evidence type="ECO:0000256" key="7">
    <source>
        <dbReference type="ARBA" id="ARBA00022989"/>
    </source>
</evidence>
<dbReference type="PROSITE" id="PS51847">
    <property type="entry name" value="SMP"/>
    <property type="match status" value="1"/>
</dbReference>
<keyword evidence="10 12" id="KW-0472">Membrane</keyword>
<dbReference type="PANTHER" id="PTHR46980:SF2">
    <property type="entry name" value="TRICALBIN-1-RELATED"/>
    <property type="match status" value="1"/>
</dbReference>
<keyword evidence="3" id="KW-0597">Phosphoprotein</keyword>
<feature type="transmembrane region" description="Helical" evidence="12">
    <location>
        <begin position="223"/>
        <end position="244"/>
    </location>
</feature>
<evidence type="ECO:0000259" key="14">
    <source>
        <dbReference type="PROSITE" id="PS51847"/>
    </source>
</evidence>
<evidence type="ECO:0000256" key="4">
    <source>
        <dbReference type="ARBA" id="ARBA00022692"/>
    </source>
</evidence>
<dbReference type="InterPro" id="IPR000008">
    <property type="entry name" value="C2_dom"/>
</dbReference>
<dbReference type="Pfam" id="PF24920">
    <property type="entry name" value="C2_TCB1"/>
    <property type="match status" value="1"/>
</dbReference>
<dbReference type="GO" id="GO:0061817">
    <property type="term" value="P:endoplasmic reticulum-plasma membrane tethering"/>
    <property type="evidence" value="ECO:0007669"/>
    <property type="project" value="InterPro"/>
</dbReference>
<evidence type="ECO:0000256" key="9">
    <source>
        <dbReference type="ARBA" id="ARBA00023121"/>
    </source>
</evidence>
<feature type="region of interest" description="Disordered" evidence="11">
    <location>
        <begin position="1537"/>
        <end position="1586"/>
    </location>
</feature>
<sequence length="1586" mass="170795">MATLKAVDHAVPDGNPAVAIEAGAGLPVGNGAAPGIMTDDEKIAVAQVAAGDQEKGGKVHLFNPDASAEEKAAAKASAKAQLGLPSSTQIKQTLGQVGSYVPGMPKQDKVETGARAVVIDTSSGRAAPVPTVSLADVDKASRAEGQGAGQDDMPGAIPTGAAPPVPTWVQTGWRQVAGLGKDERSEEQASILTAYLSENMYGAWFHNAGIILFAVLMTRTLTVLHLGWGWIFIVLAFCSSYYSLSISRTRQRARDDIQRELVKTRLVTETESADWMNSFLERFWLIYEPVLSQTIIASTDAALAGVAPAGVDSIKLTTFTSPRIDYVRTFPKTPEDIVIMDWALSFTPNDLKDITPRQAAKRVNPKIVLTIRVGKGAVSKGIPILLEDMSFTGKMRIKLKLMTNFPHIQTVDMSFIEKPTFDYVLKPLGGDTFGFDINNIPGLAPFIREQVHANLGPMMYDPNVFTIDLQQLLSGTPLDAAIGVLRVTILDARGLKATKFGGGEPDPYVSVALGAKPPITETKTVHNTSNPSWHETQFILINSLADVLNLNLYDYNDHRPDSLLGTVSHELGSLSDDAEQEGVVGKILGGGKERGELRYDLSYFPVLKPEKNPDGTVEPLPDTQTGIVRLTLHQAKDLDISRMFGDLNPFAKVYLGSSRKEVHKTKVLKHANQPIWEESCEFLVPEKKNSVVTIHITDSKDLAVDSNLGSVTVRLTDLLEARARQQDWFPLKGSRAGKIRLTAEWKPVAMTGSIGGASAYVPPIGILRVWLKRAVDVKNVEAALGGKSDPYVRVMGNNRILARTEVQNNNLNPEWDQIVYVPVHSTKENIILELMDYQNIGKDRSLGYVEVKASDFIEPSDSPHYPYRSTGAQQRKDRIKLDKANQYKGELLYEVDFKPAVSLKGGVSFEAQKNELTMAAEEAQSQADGYEASIVTDANGSTNIAPASPASSRFPNNGTVNGSRPSGSLGHRPSTSIGNTSIMSAVTAQSQLSRADSAVEPLNPVEDVEQGVEMTIEEILACQSGVLVFQIISGRLARRGRLEVLIDDVYWPSFTTGKARSLHPTWDQVGEGFIRELDFSRTWLRINEGDESDHDDIVAEAKLDTRDFLEQCITGPAEFALKLPDESNRSTVTMSARFVPVDIVLEPRESMNNMGILKVDVLNAKGLHGADRSGKSDPYVMFTLNGNRVFKSETKKKTLAPEWNEKFEVMIPSRVAASFRFEICDWDRVGSATPIGSGSIDLTTLEPLEQTELTLPVRNEKHGEKGSFTIRVLFQPEIIARSRQKTSTFSTAGRAITQIGGVPIGVGKGVIHGGTTVGKGVFHGGTTVVSGVGHGIGSVGGFAGRRVGLIKKKDKSGKEIFVEQPESPAGLGYEIPAGQVSEPAGAGMDGVVPGAGVPGPNATTLPIGEGSAPTEPGTLGITVLAAKDLKAGTKPYVQVKLGGKSHKTDHVKSATPEWNENFKFNVAPGVTTFTVTVFDHHTLGKDIELGEAEVDIFRHIRPAVPNADVWVELSGAESAGLLRLRLDWNDSSTPNGSSFAAAGSGPATTPSKARVRTASIASSKAADSPSKFSIKGLKKSNGGGGE</sequence>
<evidence type="ECO:0000256" key="6">
    <source>
        <dbReference type="ARBA" id="ARBA00022824"/>
    </source>
</evidence>
<evidence type="ECO:0000256" key="3">
    <source>
        <dbReference type="ARBA" id="ARBA00022553"/>
    </source>
</evidence>
<dbReference type="CDD" id="cd04045">
    <property type="entry name" value="C2C_Tricalbin-like"/>
    <property type="match status" value="1"/>
</dbReference>
<evidence type="ECO:0000313" key="16">
    <source>
        <dbReference type="Proteomes" id="UP000092666"/>
    </source>
</evidence>
<dbReference type="OrthoDB" id="1029639at2759"/>
<dbReference type="Gene3D" id="2.60.40.150">
    <property type="entry name" value="C2 domain"/>
    <property type="match status" value="5"/>
</dbReference>
<keyword evidence="8" id="KW-0445">Lipid transport</keyword>
<dbReference type="InterPro" id="IPR037762">
    <property type="entry name" value="C2C_Tricalbin"/>
</dbReference>
<evidence type="ECO:0000256" key="5">
    <source>
        <dbReference type="ARBA" id="ARBA00022737"/>
    </source>
</evidence>
<feature type="domain" description="SMP-LTD" evidence="14">
    <location>
        <begin position="269"/>
        <end position="470"/>
    </location>
</feature>
<feature type="transmembrane region" description="Helical" evidence="12">
    <location>
        <begin position="200"/>
        <end position="216"/>
    </location>
</feature>
<feature type="region of interest" description="Disordered" evidence="11">
    <location>
        <begin position="946"/>
        <end position="973"/>
    </location>
</feature>
<dbReference type="CDD" id="cd04040">
    <property type="entry name" value="C2D_Tricalbin-like"/>
    <property type="match status" value="1"/>
</dbReference>
<dbReference type="InterPro" id="IPR037761">
    <property type="entry name" value="C2A_Tricalbin"/>
</dbReference>
<feature type="domain" description="C2" evidence="13">
    <location>
        <begin position="609"/>
        <end position="729"/>
    </location>
</feature>
<evidence type="ECO:0000256" key="1">
    <source>
        <dbReference type="ARBA" id="ARBA00004586"/>
    </source>
</evidence>
<dbReference type="InterPro" id="IPR037765">
    <property type="entry name" value="C2B_Tricalbin"/>
</dbReference>
<feature type="domain" description="C2" evidence="13">
    <location>
        <begin position="735"/>
        <end position="867"/>
    </location>
</feature>
<feature type="domain" description="C2" evidence="13">
    <location>
        <begin position="1137"/>
        <end position="1255"/>
    </location>
</feature>
<evidence type="ECO:0000256" key="11">
    <source>
        <dbReference type="SAM" id="MobiDB-lite"/>
    </source>
</evidence>
<dbReference type="GO" id="GO:0071944">
    <property type="term" value="C:cell periphery"/>
    <property type="evidence" value="ECO:0007669"/>
    <property type="project" value="UniProtKB-ARBA"/>
</dbReference>
<dbReference type="PROSITE" id="PS50004">
    <property type="entry name" value="C2"/>
    <property type="match status" value="5"/>
</dbReference>
<evidence type="ECO:0000256" key="12">
    <source>
        <dbReference type="SAM" id="Phobius"/>
    </source>
</evidence>